<reference evidence="1 2" key="1">
    <citation type="submission" date="2013-09" db="EMBL/GenBank/DDBJ databases">
        <title>Complete genome sequence of Corynebacterium doosanense CAU 212(T) (=DSM 45436(T)), isolated from activated sludge.</title>
        <authorList>
            <person name="Schaffert L."/>
            <person name="Albersmeier A."/>
            <person name="Kalinowski J."/>
            <person name="Ruckert C."/>
        </authorList>
    </citation>
    <scope>NUCLEOTIDE SEQUENCE [LARGE SCALE GENOMIC DNA]</scope>
    <source>
        <strain evidence="1 2">CAU 212</strain>
    </source>
</reference>
<dbReference type="Pfam" id="PF00756">
    <property type="entry name" value="Esterase"/>
    <property type="match status" value="1"/>
</dbReference>
<dbReference type="SUPFAM" id="SSF53474">
    <property type="entry name" value="alpha/beta-Hydrolases"/>
    <property type="match status" value="1"/>
</dbReference>
<dbReference type="HOGENOM" id="CLU_026624_0_1_11"/>
<dbReference type="AlphaFoldDB" id="A0A097IFH9"/>
<evidence type="ECO:0000313" key="1">
    <source>
        <dbReference type="EMBL" id="AIT60883.1"/>
    </source>
</evidence>
<dbReference type="PANTHER" id="PTHR48098:SF1">
    <property type="entry name" value="DIACYLGLYCEROL ACYLTRANSFERASE_MYCOLYLTRANSFERASE AG85A"/>
    <property type="match status" value="1"/>
</dbReference>
<dbReference type="PANTHER" id="PTHR48098">
    <property type="entry name" value="ENTEROCHELIN ESTERASE-RELATED"/>
    <property type="match status" value="1"/>
</dbReference>
<accession>A0A097IFH9</accession>
<dbReference type="KEGG" id="cdo:CDOO_06160"/>
<protein>
    <submittedName>
        <fullName evidence="1">Esterase</fullName>
    </submittedName>
</protein>
<dbReference type="eggNOG" id="COG0627">
    <property type="taxonomic scope" value="Bacteria"/>
</dbReference>
<dbReference type="GO" id="GO:0016747">
    <property type="term" value="F:acyltransferase activity, transferring groups other than amino-acyl groups"/>
    <property type="evidence" value="ECO:0007669"/>
    <property type="project" value="TreeGrafter"/>
</dbReference>
<dbReference type="Proteomes" id="UP000029914">
    <property type="component" value="Chromosome"/>
</dbReference>
<dbReference type="EMBL" id="CP006764">
    <property type="protein sequence ID" value="AIT60883.1"/>
    <property type="molecule type" value="Genomic_DNA"/>
</dbReference>
<gene>
    <name evidence="1" type="ORF">CDOO_06160</name>
</gene>
<name>A0A097IFH9_9CORY</name>
<dbReference type="STRING" id="558173.CDOO_06160"/>
<dbReference type="InterPro" id="IPR000801">
    <property type="entry name" value="Esterase-like"/>
</dbReference>
<dbReference type="Gene3D" id="3.40.50.1820">
    <property type="entry name" value="alpha/beta hydrolase"/>
    <property type="match status" value="1"/>
</dbReference>
<organism evidence="1 2">
    <name type="scientific">Corynebacterium doosanense CAU 212 = DSM 45436</name>
    <dbReference type="NCBI Taxonomy" id="558173"/>
    <lineage>
        <taxon>Bacteria</taxon>
        <taxon>Bacillati</taxon>
        <taxon>Actinomycetota</taxon>
        <taxon>Actinomycetes</taxon>
        <taxon>Mycobacteriales</taxon>
        <taxon>Corynebacteriaceae</taxon>
        <taxon>Corynebacterium</taxon>
    </lineage>
</organism>
<dbReference type="InterPro" id="IPR029058">
    <property type="entry name" value="AB_hydrolase_fold"/>
</dbReference>
<sequence length="362" mass="39370">MNAAEDDASSDTTLWHDLAAASSGSSLSSTGSSINAAATILEGLGSSDIELPASSVYIPSTPPPAVDPSIVVPEVVVVRAEGRLEEWSVVSPSMGRVVTVQVFRAADPAQPAPMLYLLDGVETPHPSDWLGAGRVPELMKDEQVTVVMPTGARASMWADWYADDPVTGRNRWETFLTQELPPLLERDVPFNGHRAIGGISMGATGALAIANRHSEKFDAAFGLSGCYSTSTPLGYLSSRLTVETRGGDVDNLYGPRGNASWEHYDTQLDPSGLKDMTVYLSSARGNVDRTNDEYQNYPYENFVVGIALEESAYHCTRELERELRDQGTSDLHADYAATGQHDWGNFRRYVEPAWEHIKPALY</sequence>
<evidence type="ECO:0000313" key="2">
    <source>
        <dbReference type="Proteomes" id="UP000029914"/>
    </source>
</evidence>
<dbReference type="InterPro" id="IPR050583">
    <property type="entry name" value="Mycobacterial_A85_antigen"/>
</dbReference>
<keyword evidence="2" id="KW-1185">Reference proteome</keyword>
<proteinExistence type="predicted"/>